<dbReference type="GO" id="GO:0016020">
    <property type="term" value="C:membrane"/>
    <property type="evidence" value="ECO:0007669"/>
    <property type="project" value="InterPro"/>
</dbReference>
<evidence type="ECO:0000313" key="12">
    <source>
        <dbReference type="Proteomes" id="UP000267246"/>
    </source>
</evidence>
<keyword evidence="7 10" id="KW-1133">Transmembrane helix</keyword>
<comment type="caution">
    <text evidence="11">The sequence shown here is derived from an EMBL/GenBank/DDBJ whole genome shotgun (WGS) entry which is preliminary data.</text>
</comment>
<evidence type="ECO:0000256" key="5">
    <source>
        <dbReference type="ARBA" id="ARBA00022750"/>
    </source>
</evidence>
<sequence>MSKEKIFSKAWWKQYRWQTILINLGIFFAFFVTCLLIDLLTKHYLFRWNDEKTDGDLVVTYRGFIFGVRSLLHRGSTLELNLGIPALHAITIIIVLGAILTSILIRDKMYRWIIPGLALIAAGSLGNMIDRAAFGGVRDIVFIPWADRGTFNFADVDIIFGVIYIVISIIVMVIVASVRDKKRAAQEEIDDEYSESVAIKSKSEEQNNNNSDIVVDPTRKE</sequence>
<feature type="transmembrane region" description="Helical" evidence="10">
    <location>
        <begin position="158"/>
        <end position="178"/>
    </location>
</feature>
<evidence type="ECO:0000256" key="4">
    <source>
        <dbReference type="ARBA" id="ARBA00022692"/>
    </source>
</evidence>
<evidence type="ECO:0000256" key="2">
    <source>
        <dbReference type="ARBA" id="ARBA00022475"/>
    </source>
</evidence>
<name>A0A3M0A8J8_9BACT</name>
<keyword evidence="3" id="KW-0645">Protease</keyword>
<evidence type="ECO:0000256" key="9">
    <source>
        <dbReference type="SAM" id="MobiDB-lite"/>
    </source>
</evidence>
<keyword evidence="4 10" id="KW-0812">Transmembrane</keyword>
<dbReference type="EMBL" id="REFI01000005">
    <property type="protein sequence ID" value="RMA79128.1"/>
    <property type="molecule type" value="Genomic_DNA"/>
</dbReference>
<evidence type="ECO:0000256" key="6">
    <source>
        <dbReference type="ARBA" id="ARBA00022801"/>
    </source>
</evidence>
<feature type="transmembrane region" description="Helical" evidence="10">
    <location>
        <begin position="82"/>
        <end position="105"/>
    </location>
</feature>
<dbReference type="Proteomes" id="UP000267246">
    <property type="component" value="Unassembled WGS sequence"/>
</dbReference>
<feature type="transmembrane region" description="Helical" evidence="10">
    <location>
        <begin position="20"/>
        <end position="40"/>
    </location>
</feature>
<dbReference type="PROSITE" id="PS00855">
    <property type="entry name" value="SPASE_II"/>
    <property type="match status" value="1"/>
</dbReference>
<evidence type="ECO:0000256" key="7">
    <source>
        <dbReference type="ARBA" id="ARBA00022989"/>
    </source>
</evidence>
<reference evidence="11 12" key="1">
    <citation type="submission" date="2018-10" db="EMBL/GenBank/DDBJ databases">
        <title>Genomic Encyclopedia of Archaeal and Bacterial Type Strains, Phase II (KMG-II): from individual species to whole genera.</title>
        <authorList>
            <person name="Goeker M."/>
        </authorList>
    </citation>
    <scope>NUCLEOTIDE SEQUENCE [LARGE SCALE GENOMIC DNA]</scope>
    <source>
        <strain evidence="11 12">ATCC 29870</strain>
    </source>
</reference>
<dbReference type="GO" id="GO:0006508">
    <property type="term" value="P:proteolysis"/>
    <property type="evidence" value="ECO:0007669"/>
    <property type="project" value="UniProtKB-KW"/>
</dbReference>
<evidence type="ECO:0000256" key="3">
    <source>
        <dbReference type="ARBA" id="ARBA00022670"/>
    </source>
</evidence>
<keyword evidence="2" id="KW-1003">Cell membrane</keyword>
<dbReference type="RefSeq" id="WP_121940666.1">
    <property type="nucleotide sequence ID" value="NZ_CP137846.1"/>
</dbReference>
<organism evidence="11 12">
    <name type="scientific">Metamycoplasma subdolum</name>
    <dbReference type="NCBI Taxonomy" id="92407"/>
    <lineage>
        <taxon>Bacteria</taxon>
        <taxon>Bacillati</taxon>
        <taxon>Mycoplasmatota</taxon>
        <taxon>Mycoplasmoidales</taxon>
        <taxon>Metamycoplasmataceae</taxon>
        <taxon>Metamycoplasma</taxon>
    </lineage>
</organism>
<comment type="similarity">
    <text evidence="1">Belongs to the peptidase A8 family.</text>
</comment>
<protein>
    <submittedName>
        <fullName evidence="11">Signal peptidase II</fullName>
    </submittedName>
</protein>
<evidence type="ECO:0000256" key="1">
    <source>
        <dbReference type="ARBA" id="ARBA00006139"/>
    </source>
</evidence>
<dbReference type="Pfam" id="PF01252">
    <property type="entry name" value="Peptidase_A8"/>
    <property type="match status" value="1"/>
</dbReference>
<feature type="transmembrane region" description="Helical" evidence="10">
    <location>
        <begin position="112"/>
        <end position="129"/>
    </location>
</feature>
<evidence type="ECO:0000256" key="10">
    <source>
        <dbReference type="SAM" id="Phobius"/>
    </source>
</evidence>
<keyword evidence="12" id="KW-1185">Reference proteome</keyword>
<keyword evidence="8 10" id="KW-0472">Membrane</keyword>
<dbReference type="InterPro" id="IPR001872">
    <property type="entry name" value="Peptidase_A8"/>
</dbReference>
<feature type="region of interest" description="Disordered" evidence="9">
    <location>
        <begin position="200"/>
        <end position="221"/>
    </location>
</feature>
<evidence type="ECO:0000313" key="11">
    <source>
        <dbReference type="EMBL" id="RMA79128.1"/>
    </source>
</evidence>
<proteinExistence type="inferred from homology"/>
<gene>
    <name evidence="11" type="ORF">JN00_0180</name>
</gene>
<accession>A0A3M0A8J8</accession>
<dbReference type="PANTHER" id="PTHR33695">
    <property type="entry name" value="LIPOPROTEIN SIGNAL PEPTIDASE"/>
    <property type="match status" value="1"/>
</dbReference>
<keyword evidence="5" id="KW-0064">Aspartyl protease</keyword>
<dbReference type="PANTHER" id="PTHR33695:SF1">
    <property type="entry name" value="LIPOPROTEIN SIGNAL PEPTIDASE"/>
    <property type="match status" value="1"/>
</dbReference>
<keyword evidence="6" id="KW-0378">Hydrolase</keyword>
<dbReference type="AlphaFoldDB" id="A0A3M0A8J8"/>
<dbReference type="GO" id="GO:0004190">
    <property type="term" value="F:aspartic-type endopeptidase activity"/>
    <property type="evidence" value="ECO:0007669"/>
    <property type="project" value="UniProtKB-KW"/>
</dbReference>
<dbReference type="OrthoDB" id="397153at2"/>
<evidence type="ECO:0000256" key="8">
    <source>
        <dbReference type="ARBA" id="ARBA00023136"/>
    </source>
</evidence>